<dbReference type="Proteomes" id="UP000049455">
    <property type="component" value="Unassembled WGS sequence"/>
</dbReference>
<dbReference type="InterPro" id="IPR050194">
    <property type="entry name" value="Glycosyltransferase_grp1"/>
</dbReference>
<reference evidence="2 3" key="1">
    <citation type="submission" date="2015-09" db="EMBL/GenBank/DDBJ databases">
        <authorList>
            <person name="Jackson K.R."/>
            <person name="Lunt B.L."/>
            <person name="Fisher J.N.B."/>
            <person name="Gardner A.V."/>
            <person name="Bailey M.E."/>
            <person name="Deus L.M."/>
            <person name="Earl A.S."/>
            <person name="Gibby P.D."/>
            <person name="Hartmann K.A."/>
            <person name="Liu J.E."/>
            <person name="Manci A.M."/>
            <person name="Nielsen D.A."/>
            <person name="Solomon M.B."/>
            <person name="Breakwell D.P."/>
            <person name="Burnett S.H."/>
            <person name="Grose J.H."/>
        </authorList>
    </citation>
    <scope>NUCLEOTIDE SEQUENCE [LARGE SCALE GENOMIC DNA]</scope>
    <source>
        <strain evidence="2 3">CECT 7799</strain>
    </source>
</reference>
<feature type="domain" description="Glycosyl transferase family 1" evidence="1">
    <location>
        <begin position="241"/>
        <end position="397"/>
    </location>
</feature>
<protein>
    <submittedName>
        <fullName evidence="2">Glycosyltransferase KanE</fullName>
        <ecNumber evidence="2">2.4.1.-</ecNumber>
    </submittedName>
</protein>
<keyword evidence="2" id="KW-0808">Transferase</keyword>
<evidence type="ECO:0000259" key="1">
    <source>
        <dbReference type="Pfam" id="PF00534"/>
    </source>
</evidence>
<evidence type="ECO:0000313" key="2">
    <source>
        <dbReference type="EMBL" id="CUH20450.1"/>
    </source>
</evidence>
<dbReference type="InterPro" id="IPR001296">
    <property type="entry name" value="Glyco_trans_1"/>
</dbReference>
<dbReference type="Gene3D" id="3.40.50.2000">
    <property type="entry name" value="Glycogen Phosphorylase B"/>
    <property type="match status" value="2"/>
</dbReference>
<dbReference type="GO" id="GO:0016757">
    <property type="term" value="F:glycosyltransferase activity"/>
    <property type="evidence" value="ECO:0007669"/>
    <property type="project" value="UniProtKB-KW"/>
</dbReference>
<name>A0A0M7B7M7_9RHOB</name>
<dbReference type="SUPFAM" id="SSF53756">
    <property type="entry name" value="UDP-Glycosyltransferase/glycogen phosphorylase"/>
    <property type="match status" value="1"/>
</dbReference>
<sequence>MSRMRQPSVLLIAEAANPEWVSVPLVGWSMASALRDVARVHVVTQVRNRAAFLRAGLVEGEDFTALDTEKLARPMWRVAGLLRGGAGKGWTTSTAIAALSYPYFEHLLWKRFGDDVKAGRFDVVHRITPLTPTTVSPLAARCAAAGVPFVLGPLNGGVPWPSAFAAERRAEKEWLSYVRGVYKLFPGRRRMLQSCAAILVGSRHTGSEIPAAYQDRTFRIPENAIDPARFDRIAAQDISGPLRSVFVGRLVPYKGPDMAIEASAPLLRSGRMHLDIVGDGPMRADLQALVERLGVEKAVTFHGPLGHREVQDVMAKANLLVFPSIREFGGGVVLEAMSLGVVPVVVDYAGPGELVDAKTGIALPLSDRNGIVQNLTDRLTALADDPTNLPAMGQAARAHVQSHFTWSAKANQVAEIYDWVTGQRRTRPQIFD</sequence>
<proteinExistence type="predicted"/>
<dbReference type="CDD" id="cd03801">
    <property type="entry name" value="GT4_PimA-like"/>
    <property type="match status" value="1"/>
</dbReference>
<accession>A0A0M7B7M7</accession>
<dbReference type="STRING" id="313367.JSE7799_00513"/>
<keyword evidence="3" id="KW-1185">Reference proteome</keyword>
<dbReference type="EMBL" id="CYPR01000027">
    <property type="protein sequence ID" value="CUH20450.1"/>
    <property type="molecule type" value="Genomic_DNA"/>
</dbReference>
<dbReference type="Pfam" id="PF00534">
    <property type="entry name" value="Glycos_transf_1"/>
    <property type="match status" value="1"/>
</dbReference>
<dbReference type="AlphaFoldDB" id="A0A0M7B7M7"/>
<dbReference type="EC" id="2.4.1.-" evidence="2"/>
<organism evidence="2 3">
    <name type="scientific">Jannaschia seosinensis</name>
    <dbReference type="NCBI Taxonomy" id="313367"/>
    <lineage>
        <taxon>Bacteria</taxon>
        <taxon>Pseudomonadati</taxon>
        <taxon>Pseudomonadota</taxon>
        <taxon>Alphaproteobacteria</taxon>
        <taxon>Rhodobacterales</taxon>
        <taxon>Roseobacteraceae</taxon>
        <taxon>Jannaschia</taxon>
    </lineage>
</organism>
<evidence type="ECO:0000313" key="3">
    <source>
        <dbReference type="Proteomes" id="UP000049455"/>
    </source>
</evidence>
<gene>
    <name evidence="2" type="primary">kanE_1</name>
    <name evidence="2" type="ORF">JSE7799_00513</name>
</gene>
<keyword evidence="2" id="KW-0328">Glycosyltransferase</keyword>
<dbReference type="PANTHER" id="PTHR45947">
    <property type="entry name" value="SULFOQUINOVOSYL TRANSFERASE SQD2"/>
    <property type="match status" value="1"/>
</dbReference>
<dbReference type="PANTHER" id="PTHR45947:SF3">
    <property type="entry name" value="SULFOQUINOVOSYL TRANSFERASE SQD2"/>
    <property type="match status" value="1"/>
</dbReference>